<evidence type="ECO:0000256" key="1">
    <source>
        <dbReference type="SAM" id="Phobius"/>
    </source>
</evidence>
<gene>
    <name evidence="2" type="ORF">SAMN05421858_0873</name>
</gene>
<dbReference type="RefSeq" id="WP_076428257.1">
    <property type="nucleotide sequence ID" value="NZ_FTNO01000001.1"/>
</dbReference>
<dbReference type="AlphaFoldDB" id="A0A1N6WUL5"/>
<accession>A0A1N6WUL5</accession>
<dbReference type="InterPro" id="IPR055963">
    <property type="entry name" value="DUF7541"/>
</dbReference>
<reference evidence="3" key="1">
    <citation type="submission" date="2017-01" db="EMBL/GenBank/DDBJ databases">
        <authorList>
            <person name="Varghese N."/>
            <person name="Submissions S."/>
        </authorList>
    </citation>
    <scope>NUCLEOTIDE SEQUENCE [LARGE SCALE GENOMIC DNA]</scope>
    <source>
        <strain evidence="3">CGMCC 1.7737</strain>
    </source>
</reference>
<proteinExistence type="predicted"/>
<sequence>MDEQPGLSDQYRKSSPWPLFVAFGLALFEVGIVMAQYLFPVAVGGMLMFVGSCVGILRESEYIKSPWKGLVVSAGLAFAVGGVVWTMTTGDVRLRGTAILIGGAILLVGAIAGALWTGSSMNASEMP</sequence>
<dbReference type="EMBL" id="FTNO01000001">
    <property type="protein sequence ID" value="SIQ93752.1"/>
    <property type="molecule type" value="Genomic_DNA"/>
</dbReference>
<feature type="transmembrane region" description="Helical" evidence="1">
    <location>
        <begin position="69"/>
        <end position="88"/>
    </location>
</feature>
<organism evidence="2 3">
    <name type="scientific">Haladaptatus litoreus</name>
    <dbReference type="NCBI Taxonomy" id="553468"/>
    <lineage>
        <taxon>Archaea</taxon>
        <taxon>Methanobacteriati</taxon>
        <taxon>Methanobacteriota</taxon>
        <taxon>Stenosarchaea group</taxon>
        <taxon>Halobacteria</taxon>
        <taxon>Halobacteriales</taxon>
        <taxon>Haladaptataceae</taxon>
        <taxon>Haladaptatus</taxon>
    </lineage>
</organism>
<dbReference type="OrthoDB" id="206484at2157"/>
<keyword evidence="1" id="KW-0472">Membrane</keyword>
<keyword evidence="1" id="KW-1133">Transmembrane helix</keyword>
<evidence type="ECO:0000313" key="2">
    <source>
        <dbReference type="EMBL" id="SIQ93752.1"/>
    </source>
</evidence>
<dbReference type="Proteomes" id="UP000186914">
    <property type="component" value="Unassembled WGS sequence"/>
</dbReference>
<evidence type="ECO:0000313" key="3">
    <source>
        <dbReference type="Proteomes" id="UP000186914"/>
    </source>
</evidence>
<keyword evidence="1" id="KW-0812">Transmembrane</keyword>
<feature type="transmembrane region" description="Helical" evidence="1">
    <location>
        <begin position="94"/>
        <end position="116"/>
    </location>
</feature>
<protein>
    <recommendedName>
        <fullName evidence="4">Cox cluster protein</fullName>
    </recommendedName>
</protein>
<feature type="transmembrane region" description="Helical" evidence="1">
    <location>
        <begin position="41"/>
        <end position="57"/>
    </location>
</feature>
<evidence type="ECO:0008006" key="4">
    <source>
        <dbReference type="Google" id="ProtNLM"/>
    </source>
</evidence>
<dbReference type="Pfam" id="PF24396">
    <property type="entry name" value="DUF7541"/>
    <property type="match status" value="1"/>
</dbReference>
<name>A0A1N6WUL5_9EURY</name>
<keyword evidence="3" id="KW-1185">Reference proteome</keyword>